<dbReference type="Pfam" id="PF00265">
    <property type="entry name" value="TK"/>
    <property type="match status" value="1"/>
</dbReference>
<evidence type="ECO:0000256" key="11">
    <source>
        <dbReference type="RuleBase" id="RU004165"/>
    </source>
</evidence>
<feature type="active site" description="Proton acceptor" evidence="9">
    <location>
        <position position="110"/>
    </location>
</feature>
<dbReference type="PANTHER" id="PTHR11441:SF0">
    <property type="entry name" value="THYMIDINE KINASE, CYTOSOLIC"/>
    <property type="match status" value="1"/>
</dbReference>
<dbReference type="EMBL" id="FP565814">
    <property type="protein sequence ID" value="CBH25699.1"/>
    <property type="molecule type" value="Genomic_DNA"/>
</dbReference>
<dbReference type="PANTHER" id="PTHR11441">
    <property type="entry name" value="THYMIDINE KINASE"/>
    <property type="match status" value="1"/>
</dbReference>
<dbReference type="GO" id="GO:0008270">
    <property type="term" value="F:zinc ion binding"/>
    <property type="evidence" value="ECO:0007669"/>
    <property type="project" value="UniProtKB-UniRule"/>
</dbReference>
<dbReference type="FunFam" id="3.40.50.300:FF:000384">
    <property type="entry name" value="Thymidine kinase"/>
    <property type="match status" value="1"/>
</dbReference>
<dbReference type="Gene3D" id="3.40.50.300">
    <property type="entry name" value="P-loop containing nucleotide triphosphate hydrolases"/>
    <property type="match status" value="1"/>
</dbReference>
<proteinExistence type="inferred from homology"/>
<feature type="binding site" evidence="9">
    <location>
        <position position="201"/>
    </location>
    <ligand>
        <name>Zn(2+)</name>
        <dbReference type="ChEBI" id="CHEBI:29105"/>
    </ligand>
</feature>
<evidence type="ECO:0000256" key="10">
    <source>
        <dbReference type="RuleBase" id="RU000544"/>
    </source>
</evidence>
<feature type="binding site" evidence="9">
    <location>
        <begin position="37"/>
        <end position="44"/>
    </location>
    <ligand>
        <name>ATP</name>
        <dbReference type="ChEBI" id="CHEBI:30616"/>
    </ligand>
</feature>
<protein>
    <recommendedName>
        <fullName evidence="2 9">Thymidine kinase</fullName>
        <ecNumber evidence="2 9">2.7.1.21</ecNumber>
    </recommendedName>
</protein>
<feature type="binding site" evidence="9">
    <location>
        <begin position="109"/>
        <end position="112"/>
    </location>
    <ligand>
        <name>ATP</name>
        <dbReference type="ChEBI" id="CHEBI:30616"/>
    </ligand>
</feature>
<dbReference type="GO" id="GO:0071897">
    <property type="term" value="P:DNA biosynthetic process"/>
    <property type="evidence" value="ECO:0007669"/>
    <property type="project" value="UniProtKB-KW"/>
</dbReference>
<keyword evidence="5 9" id="KW-0808">Transferase</keyword>
<comment type="similarity">
    <text evidence="1 9 11">Belongs to the thymidine kinase family.</text>
</comment>
<keyword evidence="6 9" id="KW-0547">Nucleotide-binding</keyword>
<keyword evidence="9" id="KW-0862">Zinc</keyword>
<accession>D5HCE4</accession>
<evidence type="ECO:0000256" key="4">
    <source>
        <dbReference type="ARBA" id="ARBA00022634"/>
    </source>
</evidence>
<evidence type="ECO:0000256" key="9">
    <source>
        <dbReference type="HAMAP-Rule" id="MF_00124"/>
    </source>
</evidence>
<dbReference type="NCBIfam" id="NF003296">
    <property type="entry name" value="PRK04296.1-1"/>
    <property type="match status" value="1"/>
</dbReference>
<dbReference type="AlphaFoldDB" id="D5HCE4"/>
<comment type="subunit">
    <text evidence="9">Homotetramer.</text>
</comment>
<dbReference type="EC" id="2.7.1.21" evidence="2 9"/>
<organism evidence="13 14">
    <name type="scientific">Salinibacter ruber (strain M8)</name>
    <dbReference type="NCBI Taxonomy" id="761659"/>
    <lineage>
        <taxon>Bacteria</taxon>
        <taxon>Pseudomonadati</taxon>
        <taxon>Rhodothermota</taxon>
        <taxon>Rhodothermia</taxon>
        <taxon>Rhodothermales</taxon>
        <taxon>Salinibacteraceae</taxon>
        <taxon>Salinibacter</taxon>
    </lineage>
</organism>
<evidence type="ECO:0000256" key="7">
    <source>
        <dbReference type="ARBA" id="ARBA00022777"/>
    </source>
</evidence>
<dbReference type="GO" id="GO:0005524">
    <property type="term" value="F:ATP binding"/>
    <property type="evidence" value="ECO:0007669"/>
    <property type="project" value="UniProtKB-UniRule"/>
</dbReference>
<dbReference type="HAMAP" id="MF_00124">
    <property type="entry name" value="Thymidine_kinase"/>
    <property type="match status" value="1"/>
</dbReference>
<evidence type="ECO:0000256" key="1">
    <source>
        <dbReference type="ARBA" id="ARBA00007587"/>
    </source>
</evidence>
<evidence type="ECO:0000256" key="5">
    <source>
        <dbReference type="ARBA" id="ARBA00022679"/>
    </source>
</evidence>
<name>D5HCE4_SALRM</name>
<feature type="binding site" evidence="9">
    <location>
        <position position="169"/>
    </location>
    <ligand>
        <name>Zn(2+)</name>
        <dbReference type="ChEBI" id="CHEBI:29105"/>
    </ligand>
</feature>
<evidence type="ECO:0000256" key="3">
    <source>
        <dbReference type="ARBA" id="ARBA00022490"/>
    </source>
</evidence>
<evidence type="ECO:0000313" key="14">
    <source>
        <dbReference type="Proteomes" id="UP000000933"/>
    </source>
</evidence>
<evidence type="ECO:0000256" key="2">
    <source>
        <dbReference type="ARBA" id="ARBA00012118"/>
    </source>
</evidence>
<evidence type="ECO:0000256" key="6">
    <source>
        <dbReference type="ARBA" id="ARBA00022741"/>
    </source>
</evidence>
<dbReference type="HOGENOM" id="CLU_064400_3_0_10"/>
<dbReference type="SUPFAM" id="SSF52540">
    <property type="entry name" value="P-loop containing nucleoside triphosphate hydrolases"/>
    <property type="match status" value="1"/>
</dbReference>
<dbReference type="GO" id="GO:0005829">
    <property type="term" value="C:cytosol"/>
    <property type="evidence" value="ECO:0007669"/>
    <property type="project" value="TreeGrafter"/>
</dbReference>
<feature type="binding site" evidence="9">
    <location>
        <position position="166"/>
    </location>
    <ligand>
        <name>Zn(2+)</name>
        <dbReference type="ChEBI" id="CHEBI:29105"/>
    </ligand>
</feature>
<dbReference type="GO" id="GO:0004797">
    <property type="term" value="F:thymidine kinase activity"/>
    <property type="evidence" value="ECO:0007669"/>
    <property type="project" value="UniProtKB-UniRule"/>
</dbReference>
<feature type="compositionally biased region" description="Low complexity" evidence="12">
    <location>
        <begin position="239"/>
        <end position="249"/>
    </location>
</feature>
<keyword evidence="3 9" id="KW-0963">Cytoplasm</keyword>
<dbReference type="GO" id="GO:0046104">
    <property type="term" value="P:thymidine metabolic process"/>
    <property type="evidence" value="ECO:0007669"/>
    <property type="project" value="TreeGrafter"/>
</dbReference>
<reference evidence="13 14" key="1">
    <citation type="journal article" date="2010" name="ISME J.">
        <title>Fine-scale evolution: genomic, phenotypic and ecological differentiation in two coexisting Salinibacter ruber strains.</title>
        <authorList>
            <person name="Pena A."/>
            <person name="Teeling H."/>
            <person name="Huerta-Cepas J."/>
            <person name="Santos F."/>
            <person name="Yarza P."/>
            <person name="Brito-Echeverria J."/>
            <person name="Lucio M."/>
            <person name="Schmitt-Kopplin P."/>
            <person name="Meseguer I."/>
            <person name="Schenowitz C."/>
            <person name="Dossat C."/>
            <person name="Barbe V."/>
            <person name="Dopazo J."/>
            <person name="Rossello-Mora R."/>
            <person name="Schuler M."/>
            <person name="Glockner F.O."/>
            <person name="Amann R."/>
            <person name="Gabaldon T."/>
            <person name="Anton J."/>
        </authorList>
    </citation>
    <scope>NUCLEOTIDE SEQUENCE [LARGE SCALE GENOMIC DNA]</scope>
    <source>
        <strain evidence="13 14">M8</strain>
    </source>
</reference>
<dbReference type="KEGG" id="srm:SRM_02778"/>
<dbReference type="PATRIC" id="fig|761659.10.peg.3032"/>
<dbReference type="InterPro" id="IPR020633">
    <property type="entry name" value="Thymidine_kinase_CS"/>
</dbReference>
<keyword evidence="4 9" id="KW-0237">DNA synthesis</keyword>
<dbReference type="Proteomes" id="UP000000933">
    <property type="component" value="Chromosome"/>
</dbReference>
<feature type="binding site" evidence="9">
    <location>
        <position position="198"/>
    </location>
    <ligand>
        <name>Zn(2+)</name>
        <dbReference type="ChEBI" id="CHEBI:29105"/>
    </ligand>
</feature>
<dbReference type="SUPFAM" id="SSF57716">
    <property type="entry name" value="Glucocorticoid receptor-like (DNA-binding domain)"/>
    <property type="match status" value="1"/>
</dbReference>
<evidence type="ECO:0000256" key="8">
    <source>
        <dbReference type="ARBA" id="ARBA00022840"/>
    </source>
</evidence>
<keyword evidence="7 9" id="KW-0418">Kinase</keyword>
<reference evidence="14" key="2">
    <citation type="submission" date="2010-04" db="EMBL/GenBank/DDBJ databases">
        <title>Genome sequence of Salinibacter ruber M8.</title>
        <authorList>
            <consortium name="Genoscope"/>
        </authorList>
    </citation>
    <scope>NUCLEOTIDE SEQUENCE [LARGE SCALE GENOMIC DNA]</scope>
    <source>
        <strain evidence="14">M8</strain>
    </source>
</reference>
<dbReference type="Gene3D" id="3.30.60.20">
    <property type="match status" value="1"/>
</dbReference>
<dbReference type="InterPro" id="IPR027417">
    <property type="entry name" value="P-loop_NTPase"/>
</dbReference>
<evidence type="ECO:0000256" key="12">
    <source>
        <dbReference type="SAM" id="MobiDB-lite"/>
    </source>
</evidence>
<keyword evidence="8 9" id="KW-0067">ATP-binding</keyword>
<sequence length="249" mass="27401">MQRLRLSPHRAALFMSALEPHIVDRDRTTGWMEVICGSMFSGKTEELIRRLRRARIARQHTRVFKPALDERYSEDEVVSHNENSVTTTPVEAPPQIQELVQEADVVGIDEAQFFDDDLVPTCQALAEDGHRVIVVGLDTDYRAEPFDPMPQLMAVAEHVTKLHAVCVVCGAPANHSQRIVPGEDRVLVGATEAYEPRCRACFEPEPVTVTRPRPHTEALRAVATDDADASTNEADPEAADAASADGTAA</sequence>
<evidence type="ECO:0000313" key="13">
    <source>
        <dbReference type="EMBL" id="CBH25699.1"/>
    </source>
</evidence>
<gene>
    <name evidence="9 13" type="primary">tdk</name>
    <name evidence="13" type="ordered locus">SRM_02778</name>
</gene>
<comment type="subcellular location">
    <subcellularLocation>
        <location evidence="9">Cytoplasm</location>
    </subcellularLocation>
</comment>
<feature type="region of interest" description="Disordered" evidence="12">
    <location>
        <begin position="220"/>
        <end position="249"/>
    </location>
</feature>
<keyword evidence="9" id="KW-0479">Metal-binding</keyword>
<comment type="catalytic activity">
    <reaction evidence="9 10">
        <text>thymidine + ATP = dTMP + ADP + H(+)</text>
        <dbReference type="Rhea" id="RHEA:19129"/>
        <dbReference type="ChEBI" id="CHEBI:15378"/>
        <dbReference type="ChEBI" id="CHEBI:17748"/>
        <dbReference type="ChEBI" id="CHEBI:30616"/>
        <dbReference type="ChEBI" id="CHEBI:63528"/>
        <dbReference type="ChEBI" id="CHEBI:456216"/>
        <dbReference type="EC" id="2.7.1.21"/>
    </reaction>
</comment>
<dbReference type="InterPro" id="IPR001267">
    <property type="entry name" value="Thymidine_kinase"/>
</dbReference>
<dbReference type="PROSITE" id="PS00603">
    <property type="entry name" value="TK_CELLULAR_TYPE"/>
    <property type="match status" value="1"/>
</dbReference>